<dbReference type="Pfam" id="PF00149">
    <property type="entry name" value="Metallophos"/>
    <property type="match status" value="1"/>
</dbReference>
<keyword evidence="1 3" id="KW-0732">Signal</keyword>
<dbReference type="PANTHER" id="PTHR45867:SF3">
    <property type="entry name" value="ACID PHOSPHATASE TYPE 7"/>
    <property type="match status" value="1"/>
</dbReference>
<feature type="domain" description="Calcineurin-like phosphoesterase" evidence="4">
    <location>
        <begin position="131"/>
        <end position="338"/>
    </location>
</feature>
<dbReference type="Pfam" id="PF16656">
    <property type="entry name" value="Pur_ac_phosph_N"/>
    <property type="match status" value="1"/>
</dbReference>
<dbReference type="SUPFAM" id="SSF49363">
    <property type="entry name" value="Purple acid phosphatase, N-terminal domain"/>
    <property type="match status" value="1"/>
</dbReference>
<sequence length="444" mass="50670">MSISGAFVGVTLLLLIFSSVTADGPFYYQPEQIHLSYGDDPTQMVVTWVTMSETNSTMVEYGQDSLQYMVPGTETLFIDGGSEQRHIYMHRVTLTKLDPGQKYRYHCGGLKGWSGIFFFKAMKSGQNWSPKLAVYGDMGNVNGRSIPRLQEGAQRGFFDAILHVGDLAYNMDTDNARMGDAFMLQIEPIAAYIPYMVCPGNHEEAYNFSNYKSRFSMPKNGDGENMFYSFNIGPAHIISFSSEVYYYYVDYHYMDYQYYWLKKDLEEANLPKNRAKRPWIIAMAHKPMYCSNNDDPSMCNNKTNPVRIGTAFEPEKGLEDLFCNYGVDIYFSAHEHSYERIFPVYDFMVKNGSTKNPYKNPKATVHIVTGSAGNVEGQDPFMKIPVNYSAFQSDDYGYTLTTIHNNTHIHLEQVSDDKGGVIIDDIWVTKSQDQPNFKCKKIRS</sequence>
<feature type="chain" id="PRO_5005394800" description="Purple acid phosphatase" evidence="3">
    <location>
        <begin position="23"/>
        <end position="444"/>
    </location>
</feature>
<dbReference type="EC" id="3.1.3.2" evidence="3"/>
<comment type="similarity">
    <text evidence="3">Belongs to the metallophosphoesterase superfamily. Purple acid phosphatase family.</text>
</comment>
<keyword evidence="3" id="KW-0378">Hydrolase</keyword>
<comment type="catalytic activity">
    <reaction evidence="3">
        <text>a phosphate monoester + H2O = an alcohol + phosphate</text>
        <dbReference type="Rhea" id="RHEA:15017"/>
        <dbReference type="ChEBI" id="CHEBI:15377"/>
        <dbReference type="ChEBI" id="CHEBI:30879"/>
        <dbReference type="ChEBI" id="CHEBI:43474"/>
        <dbReference type="ChEBI" id="CHEBI:67140"/>
        <dbReference type="EC" id="3.1.3.2"/>
    </reaction>
</comment>
<dbReference type="GO" id="GO:0003993">
    <property type="term" value="F:acid phosphatase activity"/>
    <property type="evidence" value="ECO:0007669"/>
    <property type="project" value="UniProtKB-EC"/>
</dbReference>
<dbReference type="InterPro" id="IPR041792">
    <property type="entry name" value="MPP_PAP"/>
</dbReference>
<dbReference type="InterPro" id="IPR025733">
    <property type="entry name" value="PAPs_C"/>
</dbReference>
<dbReference type="Gene3D" id="2.60.40.380">
    <property type="entry name" value="Purple acid phosphatase-like, N-terminal"/>
    <property type="match status" value="1"/>
</dbReference>
<dbReference type="InterPro" id="IPR015914">
    <property type="entry name" value="PAPs_N"/>
</dbReference>
<dbReference type="PANTHER" id="PTHR45867">
    <property type="entry name" value="PURPLE ACID PHOSPHATASE"/>
    <property type="match status" value="1"/>
</dbReference>
<dbReference type="InterPro" id="IPR029052">
    <property type="entry name" value="Metallo-depent_PP-like"/>
</dbReference>
<dbReference type="SUPFAM" id="SSF56300">
    <property type="entry name" value="Metallo-dependent phosphatases"/>
    <property type="match status" value="1"/>
</dbReference>
<reference evidence="7" key="1">
    <citation type="submission" date="2015-07" db="EMBL/GenBank/DDBJ databases">
        <title>MeaNS - Measles Nucleotide Surveillance Program.</title>
        <authorList>
            <person name="Tran T."/>
            <person name="Druce J."/>
        </authorList>
    </citation>
    <scope>NUCLEOTIDE SEQUENCE</scope>
    <source>
        <strain evidence="7">UCB-OBI-ISO-001</strain>
        <tissue evidence="7">Gonad</tissue>
    </source>
</reference>
<evidence type="ECO:0000256" key="2">
    <source>
        <dbReference type="ARBA" id="ARBA00023180"/>
    </source>
</evidence>
<dbReference type="CDD" id="cd00839">
    <property type="entry name" value="MPP_PAPs"/>
    <property type="match status" value="1"/>
</dbReference>
<dbReference type="AlphaFoldDB" id="A0A0L8GU12"/>
<dbReference type="GO" id="GO:0046872">
    <property type="term" value="F:metal ion binding"/>
    <property type="evidence" value="ECO:0007669"/>
    <property type="project" value="InterPro"/>
</dbReference>
<evidence type="ECO:0000256" key="1">
    <source>
        <dbReference type="ARBA" id="ARBA00022729"/>
    </source>
</evidence>
<dbReference type="OMA" id="CKDVFEP"/>
<name>A0A0L8GU12_OCTBM</name>
<feature type="domain" description="Purple acid phosphatase N-terminal" evidence="6">
    <location>
        <begin position="30"/>
        <end position="120"/>
    </location>
</feature>
<dbReference type="KEGG" id="obi:106874717"/>
<keyword evidence="2" id="KW-0325">Glycoprotein</keyword>
<evidence type="ECO:0000259" key="6">
    <source>
        <dbReference type="Pfam" id="PF16656"/>
    </source>
</evidence>
<dbReference type="EMBL" id="KQ420377">
    <property type="protein sequence ID" value="KOF80468.1"/>
    <property type="molecule type" value="Genomic_DNA"/>
</dbReference>
<protein>
    <recommendedName>
        <fullName evidence="3">Purple acid phosphatase</fullName>
        <ecNumber evidence="3">3.1.3.2</ecNumber>
    </recommendedName>
</protein>
<accession>A0A0L8GU12</accession>
<dbReference type="InterPro" id="IPR004843">
    <property type="entry name" value="Calcineurin-like_PHP"/>
</dbReference>
<proteinExistence type="inferred from homology"/>
<gene>
    <name evidence="7" type="ORF">OCBIM_22027847mg</name>
</gene>
<organism evidence="7">
    <name type="scientific">Octopus bimaculoides</name>
    <name type="common">California two-spotted octopus</name>
    <dbReference type="NCBI Taxonomy" id="37653"/>
    <lineage>
        <taxon>Eukaryota</taxon>
        <taxon>Metazoa</taxon>
        <taxon>Spiralia</taxon>
        <taxon>Lophotrochozoa</taxon>
        <taxon>Mollusca</taxon>
        <taxon>Cephalopoda</taxon>
        <taxon>Coleoidea</taxon>
        <taxon>Octopodiformes</taxon>
        <taxon>Octopoda</taxon>
        <taxon>Incirrata</taxon>
        <taxon>Octopodidae</taxon>
        <taxon>Octopus</taxon>
    </lineage>
</organism>
<dbReference type="Gene3D" id="3.60.21.10">
    <property type="match status" value="1"/>
</dbReference>
<dbReference type="OrthoDB" id="45007at2759"/>
<feature type="domain" description="Purple acid phosphatase C-terminal" evidence="5">
    <location>
        <begin position="363"/>
        <end position="424"/>
    </location>
</feature>
<dbReference type="InterPro" id="IPR008963">
    <property type="entry name" value="Purple_acid_Pase-like_N"/>
</dbReference>
<dbReference type="STRING" id="37653.A0A0L8GU12"/>
<evidence type="ECO:0000259" key="5">
    <source>
        <dbReference type="Pfam" id="PF14008"/>
    </source>
</evidence>
<feature type="signal peptide" evidence="3">
    <location>
        <begin position="1"/>
        <end position="22"/>
    </location>
</feature>
<evidence type="ECO:0000259" key="4">
    <source>
        <dbReference type="Pfam" id="PF00149"/>
    </source>
</evidence>
<evidence type="ECO:0000313" key="7">
    <source>
        <dbReference type="EMBL" id="KOF80468.1"/>
    </source>
</evidence>
<dbReference type="Pfam" id="PF14008">
    <property type="entry name" value="Metallophos_C"/>
    <property type="match status" value="1"/>
</dbReference>
<evidence type="ECO:0000256" key="3">
    <source>
        <dbReference type="RuleBase" id="RU361203"/>
    </source>
</evidence>